<evidence type="ECO:0000313" key="6">
    <source>
        <dbReference type="EMBL" id="GMT36152.1"/>
    </source>
</evidence>
<reference evidence="6" key="1">
    <citation type="submission" date="2023-10" db="EMBL/GenBank/DDBJ databases">
        <title>Genome assembly of Pristionchus species.</title>
        <authorList>
            <person name="Yoshida K."/>
            <person name="Sommer R.J."/>
        </authorList>
    </citation>
    <scope>NUCLEOTIDE SEQUENCE</scope>
    <source>
        <strain evidence="6">RS5133</strain>
    </source>
</reference>
<dbReference type="AlphaFoldDB" id="A0AAV5WYN4"/>
<sequence>TFNERPRSLYDNHRDTPSVSTQDFETGWCQKPFLHYVNFLAVLLKYMCGVLFLFLSCYLYILRSDYVPLLHNQNYMFCVSLMAGAGLLILVNGCLSCSAMNSRCVLCIYTLMLVVILGMQVVLSYTSFHYSRVSDHDAEKHLGRDLLQYNNDSVLTRSIDVLQVEGKCCGAIGFEDFRGFEPESDDYETVEIGNGRRATKQYVPDSCCRSISHGCGKSDHPSNIYYHGCLRFLQRQVRQHIYMIFTLSLAGAILQIFAILVTCCICVRNFRKTGKNKEKRRTVNGRQYHFGVNMEDSAYLE</sequence>
<comment type="subcellular location">
    <subcellularLocation>
        <location evidence="1">Membrane</location>
        <topology evidence="1">Multi-pass membrane protein</topology>
    </subcellularLocation>
</comment>
<dbReference type="InterPro" id="IPR018499">
    <property type="entry name" value="Tetraspanin/Peripherin"/>
</dbReference>
<feature type="transmembrane region" description="Helical" evidence="5">
    <location>
        <begin position="241"/>
        <end position="267"/>
    </location>
</feature>
<evidence type="ECO:0000256" key="3">
    <source>
        <dbReference type="ARBA" id="ARBA00022989"/>
    </source>
</evidence>
<feature type="transmembrane region" description="Helical" evidence="5">
    <location>
        <begin position="107"/>
        <end position="128"/>
    </location>
</feature>
<evidence type="ECO:0000256" key="1">
    <source>
        <dbReference type="ARBA" id="ARBA00004141"/>
    </source>
</evidence>
<evidence type="ECO:0000256" key="4">
    <source>
        <dbReference type="ARBA" id="ARBA00023136"/>
    </source>
</evidence>
<dbReference type="InterPro" id="IPR008952">
    <property type="entry name" value="Tetraspanin_EC2_sf"/>
</dbReference>
<keyword evidence="7" id="KW-1185">Reference proteome</keyword>
<feature type="non-terminal residue" evidence="6">
    <location>
        <position position="1"/>
    </location>
</feature>
<evidence type="ECO:0000256" key="5">
    <source>
        <dbReference type="SAM" id="Phobius"/>
    </source>
</evidence>
<keyword evidence="3 5" id="KW-1133">Transmembrane helix</keyword>
<feature type="transmembrane region" description="Helical" evidence="5">
    <location>
        <begin position="74"/>
        <end position="95"/>
    </location>
</feature>
<gene>
    <name evidence="6" type="ORF">PFISCL1PPCAC_27449</name>
</gene>
<evidence type="ECO:0000313" key="7">
    <source>
        <dbReference type="Proteomes" id="UP001432322"/>
    </source>
</evidence>
<proteinExistence type="predicted"/>
<comment type="caution">
    <text evidence="6">The sequence shown here is derived from an EMBL/GenBank/DDBJ whole genome shotgun (WGS) entry which is preliminary data.</text>
</comment>
<dbReference type="EMBL" id="BTSY01000007">
    <property type="protein sequence ID" value="GMT36152.1"/>
    <property type="molecule type" value="Genomic_DNA"/>
</dbReference>
<dbReference type="PANTHER" id="PTHR19282:SF516">
    <property type="entry name" value="TETRASPANIN"/>
    <property type="match status" value="1"/>
</dbReference>
<feature type="transmembrane region" description="Helical" evidence="5">
    <location>
        <begin position="39"/>
        <end position="62"/>
    </location>
</feature>
<dbReference type="Proteomes" id="UP001432322">
    <property type="component" value="Unassembled WGS sequence"/>
</dbReference>
<dbReference type="PRINTS" id="PR00259">
    <property type="entry name" value="TMFOUR"/>
</dbReference>
<organism evidence="6 7">
    <name type="scientific">Pristionchus fissidentatus</name>
    <dbReference type="NCBI Taxonomy" id="1538716"/>
    <lineage>
        <taxon>Eukaryota</taxon>
        <taxon>Metazoa</taxon>
        <taxon>Ecdysozoa</taxon>
        <taxon>Nematoda</taxon>
        <taxon>Chromadorea</taxon>
        <taxon>Rhabditida</taxon>
        <taxon>Rhabditina</taxon>
        <taxon>Diplogasteromorpha</taxon>
        <taxon>Diplogasteroidea</taxon>
        <taxon>Neodiplogasteridae</taxon>
        <taxon>Pristionchus</taxon>
    </lineage>
</organism>
<name>A0AAV5WYN4_9BILA</name>
<dbReference type="Pfam" id="PF00335">
    <property type="entry name" value="Tetraspanin"/>
    <property type="match status" value="1"/>
</dbReference>
<accession>A0AAV5WYN4</accession>
<evidence type="ECO:0000256" key="2">
    <source>
        <dbReference type="ARBA" id="ARBA00022692"/>
    </source>
</evidence>
<dbReference type="Gene3D" id="1.10.1450.10">
    <property type="entry name" value="Tetraspanin"/>
    <property type="match status" value="1"/>
</dbReference>
<protein>
    <recommendedName>
        <fullName evidence="8">Tetraspanin</fullName>
    </recommendedName>
</protein>
<keyword evidence="2 5" id="KW-0812">Transmembrane</keyword>
<dbReference type="GO" id="GO:0005886">
    <property type="term" value="C:plasma membrane"/>
    <property type="evidence" value="ECO:0007669"/>
    <property type="project" value="TreeGrafter"/>
</dbReference>
<keyword evidence="4 5" id="KW-0472">Membrane</keyword>
<dbReference type="PANTHER" id="PTHR19282">
    <property type="entry name" value="TETRASPANIN"/>
    <property type="match status" value="1"/>
</dbReference>
<dbReference type="SUPFAM" id="SSF48652">
    <property type="entry name" value="Tetraspanin"/>
    <property type="match status" value="1"/>
</dbReference>
<evidence type="ECO:0008006" key="8">
    <source>
        <dbReference type="Google" id="ProtNLM"/>
    </source>
</evidence>